<sequence length="69" mass="8074">MCFLISLVSSQPSYLGIIQAEYRADSAEAEVNRRTMDIKKAKERIITERAMYETLRKEMDTMINEFHSI</sequence>
<dbReference type="SUPFAM" id="SSF57997">
    <property type="entry name" value="Tropomyosin"/>
    <property type="match status" value="1"/>
</dbReference>
<name>Q3KTL0_SCHJA</name>
<protein>
    <submittedName>
        <fullName evidence="2">SJCHGC02065 protein</fullName>
    </submittedName>
</protein>
<proteinExistence type="evidence at transcript level"/>
<dbReference type="Gene3D" id="1.20.5.170">
    <property type="match status" value="1"/>
</dbReference>
<reference evidence="2" key="2">
    <citation type="journal article" date="2006" name="PLoS Pathog.">
        <title>New perspectives on host-parasite interplay by comparative transcriptomic and proteomic analyses of Schistosoma japonicum.</title>
        <authorList>
            <person name="Liu F."/>
            <person name="Lu J."/>
            <person name="Hu W."/>
            <person name="Wang S.Y."/>
            <person name="Cui S.J."/>
            <person name="Chi M."/>
            <person name="Yan Q."/>
            <person name="Wang X.R."/>
            <person name="Song H.D."/>
            <person name="Xu X.N."/>
            <person name="Wang J.J."/>
            <person name="Zhang X.L."/>
            <person name="Zhang X."/>
            <person name="Wang Z.Q."/>
            <person name="Xue C.L."/>
            <person name="Brindley P.J."/>
            <person name="McManus D.P."/>
            <person name="Yang P.Y."/>
            <person name="Feng Z."/>
            <person name="Chen Z."/>
            <person name="Han Z.G."/>
        </authorList>
    </citation>
    <scope>NUCLEOTIDE SEQUENCE</scope>
</reference>
<dbReference type="AlphaFoldDB" id="Q3KTL0"/>
<accession>Q3KTL0</accession>
<evidence type="ECO:0000256" key="1">
    <source>
        <dbReference type="SAM" id="Coils"/>
    </source>
</evidence>
<evidence type="ECO:0000313" key="2">
    <source>
        <dbReference type="EMBL" id="ABA40778.1"/>
    </source>
</evidence>
<keyword evidence="1" id="KW-0175">Coiled coil</keyword>
<feature type="coiled-coil region" evidence="1">
    <location>
        <begin position="24"/>
        <end position="58"/>
    </location>
</feature>
<organism evidence="2">
    <name type="scientific">Schistosoma japonicum</name>
    <name type="common">Blood fluke</name>
    <dbReference type="NCBI Taxonomy" id="6182"/>
    <lineage>
        <taxon>Eukaryota</taxon>
        <taxon>Metazoa</taxon>
        <taxon>Spiralia</taxon>
        <taxon>Lophotrochozoa</taxon>
        <taxon>Platyhelminthes</taxon>
        <taxon>Trematoda</taxon>
        <taxon>Digenea</taxon>
        <taxon>Strigeidida</taxon>
        <taxon>Schistosomatoidea</taxon>
        <taxon>Schistosomatidae</taxon>
        <taxon>Schistosoma</taxon>
    </lineage>
</organism>
<reference evidence="2" key="1">
    <citation type="submission" date="2005-01" db="EMBL/GenBank/DDBJ databases">
        <authorList>
            <person name="Han Z."/>
        </authorList>
    </citation>
    <scope>NUCLEOTIDE SEQUENCE</scope>
</reference>
<dbReference type="EMBL" id="AY914998">
    <property type="protein sequence ID" value="ABA40778.1"/>
    <property type="molecule type" value="mRNA"/>
</dbReference>